<keyword evidence="11" id="KW-0010">Activator</keyword>
<feature type="compositionally biased region" description="Gly residues" evidence="14">
    <location>
        <begin position="191"/>
        <end position="215"/>
    </location>
</feature>
<dbReference type="InterPro" id="IPR011257">
    <property type="entry name" value="DNA_glycosylase"/>
</dbReference>
<keyword evidence="17" id="KW-1185">Reference proteome</keyword>
<dbReference type="CDD" id="cd00056">
    <property type="entry name" value="ENDO3c"/>
    <property type="match status" value="1"/>
</dbReference>
<gene>
    <name evidence="16" type="ORF">V6R90_12260</name>
</gene>
<dbReference type="SUPFAM" id="SSF55945">
    <property type="entry name" value="TATA-box binding protein-like"/>
    <property type="match status" value="1"/>
</dbReference>
<evidence type="ECO:0000256" key="9">
    <source>
        <dbReference type="ARBA" id="ARBA00023015"/>
    </source>
</evidence>
<dbReference type="RefSeq" id="WP_349804846.1">
    <property type="nucleotide sequence ID" value="NZ_JBEGDP010000013.1"/>
</dbReference>
<evidence type="ECO:0000313" key="16">
    <source>
        <dbReference type="EMBL" id="MEQ7848051.1"/>
    </source>
</evidence>
<dbReference type="Gene3D" id="3.40.10.10">
    <property type="entry name" value="DNA Methylphosphotriester Repair Domain"/>
    <property type="match status" value="1"/>
</dbReference>
<dbReference type="SUPFAM" id="SSF57884">
    <property type="entry name" value="Ada DNA repair protein, N-terminal domain (N-Ada 10)"/>
    <property type="match status" value="1"/>
</dbReference>
<keyword evidence="6" id="KW-0479">Metal-binding</keyword>
<name>A0ABV1NZV7_9ACTN</name>
<evidence type="ECO:0000256" key="12">
    <source>
        <dbReference type="ARBA" id="ARBA00023163"/>
    </source>
</evidence>
<protein>
    <recommendedName>
        <fullName evidence="3">DNA-3-methyladenine glycosylase II</fullName>
        <ecNumber evidence="3">3.2.2.21</ecNumber>
    </recommendedName>
</protein>
<feature type="region of interest" description="Disordered" evidence="14">
    <location>
        <begin position="187"/>
        <end position="225"/>
    </location>
</feature>
<keyword evidence="10" id="KW-0238">DNA-binding</keyword>
<evidence type="ECO:0000256" key="2">
    <source>
        <dbReference type="ARBA" id="ARBA00001947"/>
    </source>
</evidence>
<dbReference type="InterPro" id="IPR023170">
    <property type="entry name" value="HhH_base_excis_C"/>
</dbReference>
<keyword evidence="12" id="KW-0804">Transcription</keyword>
<dbReference type="SMART" id="SM00478">
    <property type="entry name" value="ENDO3c"/>
    <property type="match status" value="1"/>
</dbReference>
<dbReference type="Gene3D" id="3.30.310.20">
    <property type="entry name" value="DNA-3-methyladenine glycosylase AlkA, N-terminal domain"/>
    <property type="match status" value="1"/>
</dbReference>
<dbReference type="InterPro" id="IPR018062">
    <property type="entry name" value="HTH_AraC-typ_CS"/>
</dbReference>
<keyword evidence="9" id="KW-0805">Transcription regulation</keyword>
<dbReference type="InterPro" id="IPR010316">
    <property type="entry name" value="AlkA_N"/>
</dbReference>
<sequence>MTPPSDLDPASCYGAVKSRDRRFDGMFWTAVRTTGIYCRPSCPARTPAPGNVTFHRSAASAQAAGYRACKRCLPDAVPGSPQWDVAADVAGRAMRLISDGVVDREGVEGLAARLGYTPRHLTRLLTAELGAGPLALARARRAQTARVLVETTDLGLADVAFAAGFSSVRQFNDTVRAVYAATPSQLRGAGRRAGGAGGAGGAGRAGDVSGAGGVESGDPSGSQGADDPVALAVVGLRLAVRTPFAGQALLAFLAYHLVPGVEVSGPGWYARTLDLPHGHGTLRLDLDPALDAAPAGETVLVPVTLALSDLRDTTAALERARRLVDADCDPLPVAEHLAEDPVLGPLVRATPGLRVPGQVDGPETAIRTVIGQQVSVTGARTVTGRVVAEHGRVVRTSTPGLTHLFPSSAALAAADPETLPMPRARGRALVALAGALASGHLALDRGTARAEVWKAMVALPGIGPWTADYVAMRALGDPDVFLPTDLGVRNALRRLGHDPVATIEAADRWRPWRSYALMYLWDTLMPPAAPAPPADARAGAVTTGATSQAVSPAASPARSTPLSDTTTTEEP</sequence>
<dbReference type="Pfam" id="PF02805">
    <property type="entry name" value="Ada_Zn_binding"/>
    <property type="match status" value="1"/>
</dbReference>
<comment type="cofactor">
    <cofactor evidence="2">
        <name>Zn(2+)</name>
        <dbReference type="ChEBI" id="CHEBI:29105"/>
    </cofactor>
</comment>
<evidence type="ECO:0000256" key="4">
    <source>
        <dbReference type="ARBA" id="ARBA00022603"/>
    </source>
</evidence>
<dbReference type="Proteomes" id="UP001482520">
    <property type="component" value="Unassembled WGS sequence"/>
</dbReference>
<evidence type="ECO:0000256" key="14">
    <source>
        <dbReference type="SAM" id="MobiDB-lite"/>
    </source>
</evidence>
<dbReference type="Pfam" id="PF06029">
    <property type="entry name" value="AlkA_N"/>
    <property type="match status" value="1"/>
</dbReference>
<dbReference type="InterPro" id="IPR009057">
    <property type="entry name" value="Homeodomain-like_sf"/>
</dbReference>
<dbReference type="InterPro" id="IPR003265">
    <property type="entry name" value="HhH-GPD_domain"/>
</dbReference>
<dbReference type="PROSITE" id="PS01124">
    <property type="entry name" value="HTH_ARAC_FAMILY_2"/>
    <property type="match status" value="1"/>
</dbReference>
<dbReference type="Gene3D" id="1.10.340.30">
    <property type="entry name" value="Hypothetical protein, domain 2"/>
    <property type="match status" value="1"/>
</dbReference>
<comment type="catalytic activity">
    <reaction evidence="1">
        <text>Hydrolysis of alkylated DNA, releasing 3-methyladenine, 3-methylguanine, 7-methylguanine and 7-methyladenine.</text>
        <dbReference type="EC" id="3.2.2.21"/>
    </reaction>
</comment>
<dbReference type="PROSITE" id="PS00041">
    <property type="entry name" value="HTH_ARAC_FAMILY_1"/>
    <property type="match status" value="1"/>
</dbReference>
<dbReference type="SMART" id="SM01009">
    <property type="entry name" value="AlkA_N"/>
    <property type="match status" value="1"/>
</dbReference>
<keyword evidence="5" id="KW-0808">Transferase</keyword>
<dbReference type="InterPro" id="IPR018060">
    <property type="entry name" value="HTH_AraC"/>
</dbReference>
<evidence type="ECO:0000256" key="11">
    <source>
        <dbReference type="ARBA" id="ARBA00023159"/>
    </source>
</evidence>
<feature type="domain" description="HTH araC/xylS-type" evidence="15">
    <location>
        <begin position="91"/>
        <end position="189"/>
    </location>
</feature>
<evidence type="ECO:0000313" key="17">
    <source>
        <dbReference type="Proteomes" id="UP001482520"/>
    </source>
</evidence>
<dbReference type="EC" id="3.2.2.21" evidence="3"/>
<dbReference type="PANTHER" id="PTHR43003:SF13">
    <property type="entry name" value="DNA-3-METHYLADENINE GLYCOSYLASE 2"/>
    <property type="match status" value="1"/>
</dbReference>
<evidence type="ECO:0000256" key="10">
    <source>
        <dbReference type="ARBA" id="ARBA00023125"/>
    </source>
</evidence>
<dbReference type="SUPFAM" id="SSF48150">
    <property type="entry name" value="DNA-glycosylase"/>
    <property type="match status" value="1"/>
</dbReference>
<dbReference type="Pfam" id="PF12833">
    <property type="entry name" value="HTH_18"/>
    <property type="match status" value="1"/>
</dbReference>
<feature type="compositionally biased region" description="Polar residues" evidence="14">
    <location>
        <begin position="557"/>
        <end position="571"/>
    </location>
</feature>
<evidence type="ECO:0000256" key="7">
    <source>
        <dbReference type="ARBA" id="ARBA00022763"/>
    </source>
</evidence>
<keyword evidence="7" id="KW-0227">DNA damage</keyword>
<dbReference type="InterPro" id="IPR037046">
    <property type="entry name" value="AlkA_N_sf"/>
</dbReference>
<evidence type="ECO:0000256" key="13">
    <source>
        <dbReference type="ARBA" id="ARBA00023204"/>
    </source>
</evidence>
<keyword evidence="4" id="KW-0489">Methyltransferase</keyword>
<dbReference type="SUPFAM" id="SSF46689">
    <property type="entry name" value="Homeodomain-like"/>
    <property type="match status" value="1"/>
</dbReference>
<dbReference type="Gene3D" id="1.10.10.60">
    <property type="entry name" value="Homeodomain-like"/>
    <property type="match status" value="1"/>
</dbReference>
<keyword evidence="13" id="KW-0234">DNA repair</keyword>
<evidence type="ECO:0000256" key="3">
    <source>
        <dbReference type="ARBA" id="ARBA00012000"/>
    </source>
</evidence>
<dbReference type="InterPro" id="IPR051912">
    <property type="entry name" value="Alkylbase_DNA_Glycosylase/TA"/>
</dbReference>
<evidence type="ECO:0000256" key="5">
    <source>
        <dbReference type="ARBA" id="ARBA00022679"/>
    </source>
</evidence>
<evidence type="ECO:0000256" key="6">
    <source>
        <dbReference type="ARBA" id="ARBA00022723"/>
    </source>
</evidence>
<evidence type="ECO:0000259" key="15">
    <source>
        <dbReference type="PROSITE" id="PS01124"/>
    </source>
</evidence>
<comment type="caution">
    <text evidence="16">The sequence shown here is derived from an EMBL/GenBank/DDBJ whole genome shotgun (WGS) entry which is preliminary data.</text>
</comment>
<dbReference type="InterPro" id="IPR004026">
    <property type="entry name" value="Ada_DNA_repair_Zn-bd"/>
</dbReference>
<evidence type="ECO:0000256" key="8">
    <source>
        <dbReference type="ARBA" id="ARBA00022833"/>
    </source>
</evidence>
<dbReference type="SMART" id="SM00342">
    <property type="entry name" value="HTH_ARAC"/>
    <property type="match status" value="1"/>
</dbReference>
<dbReference type="Gene3D" id="1.10.1670.10">
    <property type="entry name" value="Helix-hairpin-Helix base-excision DNA repair enzymes (C-terminal)"/>
    <property type="match status" value="1"/>
</dbReference>
<dbReference type="InterPro" id="IPR035451">
    <property type="entry name" value="Ada-like_dom_sf"/>
</dbReference>
<reference evidence="16 17" key="1">
    <citation type="submission" date="2024-02" db="EMBL/GenBank/DDBJ databases">
        <title>Full genome sequence of Nocardioides kribbensis.</title>
        <authorList>
            <person name="Poletto B.L."/>
            <person name="Silva G."/>
            <person name="Galante D."/>
            <person name="Campos K.R."/>
            <person name="Santos M.B.N."/>
            <person name="Sacchi C.T."/>
        </authorList>
    </citation>
    <scope>NUCLEOTIDE SEQUENCE [LARGE SCALE GENOMIC DNA]</scope>
    <source>
        <strain evidence="16 17">O4R</strain>
    </source>
</reference>
<accession>A0ABV1NZV7</accession>
<dbReference type="EMBL" id="JBEGDP010000013">
    <property type="protein sequence ID" value="MEQ7848051.1"/>
    <property type="molecule type" value="Genomic_DNA"/>
</dbReference>
<evidence type="ECO:0000256" key="1">
    <source>
        <dbReference type="ARBA" id="ARBA00000086"/>
    </source>
</evidence>
<proteinExistence type="predicted"/>
<organism evidence="16 17">
    <name type="scientific">Nocardioides kribbensis</name>
    <dbReference type="NCBI Taxonomy" id="305517"/>
    <lineage>
        <taxon>Bacteria</taxon>
        <taxon>Bacillati</taxon>
        <taxon>Actinomycetota</taxon>
        <taxon>Actinomycetes</taxon>
        <taxon>Propionibacteriales</taxon>
        <taxon>Nocardioidaceae</taxon>
        <taxon>Nocardioides</taxon>
    </lineage>
</organism>
<feature type="region of interest" description="Disordered" evidence="14">
    <location>
        <begin position="531"/>
        <end position="571"/>
    </location>
</feature>
<keyword evidence="8" id="KW-0862">Zinc</keyword>
<dbReference type="PANTHER" id="PTHR43003">
    <property type="entry name" value="DNA-3-METHYLADENINE GLYCOSYLASE"/>
    <property type="match status" value="1"/>
</dbReference>